<name>A0A392UT41_9FABA</name>
<evidence type="ECO:0000313" key="1">
    <source>
        <dbReference type="EMBL" id="MCI74945.1"/>
    </source>
</evidence>
<reference evidence="1 2" key="1">
    <citation type="journal article" date="2018" name="Front. Plant Sci.">
        <title>Red Clover (Trifolium pratense) and Zigzag Clover (T. medium) - A Picture of Genomic Similarities and Differences.</title>
        <authorList>
            <person name="Dluhosova J."/>
            <person name="Istvanek J."/>
            <person name="Nedelnik J."/>
            <person name="Repkova J."/>
        </authorList>
    </citation>
    <scope>NUCLEOTIDE SEQUENCE [LARGE SCALE GENOMIC DNA]</scope>
    <source>
        <strain evidence="2">cv. 10/8</strain>
        <tissue evidence="1">Leaf</tissue>
    </source>
</reference>
<feature type="non-terminal residue" evidence="1">
    <location>
        <position position="40"/>
    </location>
</feature>
<organism evidence="1 2">
    <name type="scientific">Trifolium medium</name>
    <dbReference type="NCBI Taxonomy" id="97028"/>
    <lineage>
        <taxon>Eukaryota</taxon>
        <taxon>Viridiplantae</taxon>
        <taxon>Streptophyta</taxon>
        <taxon>Embryophyta</taxon>
        <taxon>Tracheophyta</taxon>
        <taxon>Spermatophyta</taxon>
        <taxon>Magnoliopsida</taxon>
        <taxon>eudicotyledons</taxon>
        <taxon>Gunneridae</taxon>
        <taxon>Pentapetalae</taxon>
        <taxon>rosids</taxon>
        <taxon>fabids</taxon>
        <taxon>Fabales</taxon>
        <taxon>Fabaceae</taxon>
        <taxon>Papilionoideae</taxon>
        <taxon>50 kb inversion clade</taxon>
        <taxon>NPAAA clade</taxon>
        <taxon>Hologalegina</taxon>
        <taxon>IRL clade</taxon>
        <taxon>Trifolieae</taxon>
        <taxon>Trifolium</taxon>
    </lineage>
</organism>
<protein>
    <submittedName>
        <fullName evidence="1">Uncharacterized protein</fullName>
    </submittedName>
</protein>
<dbReference type="Proteomes" id="UP000265520">
    <property type="component" value="Unassembled WGS sequence"/>
</dbReference>
<dbReference type="EMBL" id="LXQA010871591">
    <property type="protein sequence ID" value="MCI74945.1"/>
    <property type="molecule type" value="Genomic_DNA"/>
</dbReference>
<keyword evidence="2" id="KW-1185">Reference proteome</keyword>
<accession>A0A392UT41</accession>
<dbReference type="AlphaFoldDB" id="A0A392UT41"/>
<proteinExistence type="predicted"/>
<comment type="caution">
    <text evidence="1">The sequence shown here is derived from an EMBL/GenBank/DDBJ whole genome shotgun (WGS) entry which is preliminary data.</text>
</comment>
<sequence length="40" mass="4482">MLYGKENPVTLEEVQSALMTKELTKFKDVKVENGVDALNV</sequence>
<evidence type="ECO:0000313" key="2">
    <source>
        <dbReference type="Proteomes" id="UP000265520"/>
    </source>
</evidence>